<accession>A0A0G1PM70</accession>
<dbReference type="STRING" id="1618993.UX09_C0050G0007"/>
<dbReference type="Pfam" id="PF14213">
    <property type="entry name" value="DUF4325"/>
    <property type="match status" value="1"/>
</dbReference>
<reference evidence="2 3" key="1">
    <citation type="journal article" date="2015" name="Nature">
        <title>rRNA introns, odd ribosomes, and small enigmatic genomes across a large radiation of phyla.</title>
        <authorList>
            <person name="Brown C.T."/>
            <person name="Hug L.A."/>
            <person name="Thomas B.C."/>
            <person name="Sharon I."/>
            <person name="Castelle C.J."/>
            <person name="Singh A."/>
            <person name="Wilkins M.J."/>
            <person name="Williams K.H."/>
            <person name="Banfield J.F."/>
        </authorList>
    </citation>
    <scope>NUCLEOTIDE SEQUENCE [LARGE SCALE GENOMIC DNA]</scope>
</reference>
<evidence type="ECO:0000313" key="2">
    <source>
        <dbReference type="EMBL" id="KKU06503.1"/>
    </source>
</evidence>
<dbReference type="InterPro" id="IPR025474">
    <property type="entry name" value="DUF4325"/>
</dbReference>
<dbReference type="EMBL" id="LCKW01000050">
    <property type="protein sequence ID" value="KKU06503.1"/>
    <property type="molecule type" value="Genomic_DNA"/>
</dbReference>
<protein>
    <recommendedName>
        <fullName evidence="1">DUF4325 domain-containing protein</fullName>
    </recommendedName>
</protein>
<sequence>MKIQLKKFGEVLISRPTGKDAYNGFLPTLKNLSENENLEVDFEGVFSLSPSWADEFLTPMLQNFGNRLFLIKSQNPSVLTTIEILEETNNYKFQMS</sequence>
<organism evidence="2 3">
    <name type="scientific">Candidatus Uhrbacteria bacterium GW2011_GWE2_45_35</name>
    <dbReference type="NCBI Taxonomy" id="1618993"/>
    <lineage>
        <taxon>Bacteria</taxon>
        <taxon>Candidatus Uhriibacteriota</taxon>
    </lineage>
</organism>
<comment type="caution">
    <text evidence="2">The sequence shown here is derived from an EMBL/GenBank/DDBJ whole genome shotgun (WGS) entry which is preliminary data.</text>
</comment>
<dbReference type="Proteomes" id="UP000034354">
    <property type="component" value="Unassembled WGS sequence"/>
</dbReference>
<evidence type="ECO:0000259" key="1">
    <source>
        <dbReference type="Pfam" id="PF14213"/>
    </source>
</evidence>
<evidence type="ECO:0000313" key="3">
    <source>
        <dbReference type="Proteomes" id="UP000034354"/>
    </source>
</evidence>
<name>A0A0G1PM70_9BACT</name>
<dbReference type="AlphaFoldDB" id="A0A0G1PM70"/>
<proteinExistence type="predicted"/>
<gene>
    <name evidence="2" type="ORF">UX09_C0050G0007</name>
</gene>
<feature type="domain" description="DUF4325" evidence="1">
    <location>
        <begin position="29"/>
        <end position="78"/>
    </location>
</feature>